<evidence type="ECO:0000256" key="1">
    <source>
        <dbReference type="SAM" id="MobiDB-lite"/>
    </source>
</evidence>
<gene>
    <name evidence="2" type="ORF">AVEN_232607_1</name>
</gene>
<proteinExistence type="predicted"/>
<evidence type="ECO:0008006" key="4">
    <source>
        <dbReference type="Google" id="ProtNLM"/>
    </source>
</evidence>
<reference evidence="2 3" key="1">
    <citation type="journal article" date="2019" name="Sci. Rep.">
        <title>Orb-weaving spider Araneus ventricosus genome elucidates the spidroin gene catalogue.</title>
        <authorList>
            <person name="Kono N."/>
            <person name="Nakamura H."/>
            <person name="Ohtoshi R."/>
            <person name="Moran D.A.P."/>
            <person name="Shinohara A."/>
            <person name="Yoshida Y."/>
            <person name="Fujiwara M."/>
            <person name="Mori M."/>
            <person name="Tomita M."/>
            <person name="Arakawa K."/>
        </authorList>
    </citation>
    <scope>NUCLEOTIDE SEQUENCE [LARGE SCALE GENOMIC DNA]</scope>
</reference>
<dbReference type="Proteomes" id="UP000499080">
    <property type="component" value="Unassembled WGS sequence"/>
</dbReference>
<keyword evidence="3" id="KW-1185">Reference proteome</keyword>
<sequence length="163" mass="18576">MERLRKLLAEVQNDEDPVFVNGPEDVLEEIFPEHESFCQHDTESEGDGDSGNEDANNLELFSSKEGTEWRKTKFMQNIRCHNIVSRLPGTKGPTKDATSPVKSWELFINGNMIHLIRAGPNKSGAWCKIDLRGPETDFVKQNILLHCDFMIRIVFTDVIQCNL</sequence>
<name>A0A4Y2S6Q8_ARAVE</name>
<protein>
    <recommendedName>
        <fullName evidence="4">PiggyBac transposable element-derived protein domain-containing protein</fullName>
    </recommendedName>
</protein>
<evidence type="ECO:0000313" key="3">
    <source>
        <dbReference type="Proteomes" id="UP000499080"/>
    </source>
</evidence>
<evidence type="ECO:0000313" key="2">
    <source>
        <dbReference type="EMBL" id="GBN82979.1"/>
    </source>
</evidence>
<feature type="region of interest" description="Disordered" evidence="1">
    <location>
        <begin position="38"/>
        <end position="57"/>
    </location>
</feature>
<dbReference type="AlphaFoldDB" id="A0A4Y2S6Q8"/>
<organism evidence="2 3">
    <name type="scientific">Araneus ventricosus</name>
    <name type="common">Orbweaver spider</name>
    <name type="synonym">Epeira ventricosa</name>
    <dbReference type="NCBI Taxonomy" id="182803"/>
    <lineage>
        <taxon>Eukaryota</taxon>
        <taxon>Metazoa</taxon>
        <taxon>Ecdysozoa</taxon>
        <taxon>Arthropoda</taxon>
        <taxon>Chelicerata</taxon>
        <taxon>Arachnida</taxon>
        <taxon>Araneae</taxon>
        <taxon>Araneomorphae</taxon>
        <taxon>Entelegynae</taxon>
        <taxon>Araneoidea</taxon>
        <taxon>Araneidae</taxon>
        <taxon>Araneus</taxon>
    </lineage>
</organism>
<dbReference type="EMBL" id="BGPR01019808">
    <property type="protein sequence ID" value="GBN82979.1"/>
    <property type="molecule type" value="Genomic_DNA"/>
</dbReference>
<accession>A0A4Y2S6Q8</accession>
<comment type="caution">
    <text evidence="2">The sequence shown here is derived from an EMBL/GenBank/DDBJ whole genome shotgun (WGS) entry which is preliminary data.</text>
</comment>